<dbReference type="SUPFAM" id="SSF63712">
    <property type="entry name" value="Nicotinic receptor ligand binding domain-like"/>
    <property type="match status" value="1"/>
</dbReference>
<keyword evidence="8" id="KW-1185">Reference proteome</keyword>
<feature type="transmembrane region" description="Helical" evidence="5">
    <location>
        <begin position="129"/>
        <end position="154"/>
    </location>
</feature>
<evidence type="ECO:0000313" key="8">
    <source>
        <dbReference type="Proteomes" id="UP000694888"/>
    </source>
</evidence>
<keyword evidence="2 5" id="KW-0812">Transmembrane</keyword>
<feature type="transmembrane region" description="Helical" evidence="5">
    <location>
        <begin position="193"/>
        <end position="215"/>
    </location>
</feature>
<feature type="domain" description="Neurotransmitter-gated ion-channel transmembrane" evidence="7">
    <location>
        <begin position="136"/>
        <end position="376"/>
    </location>
</feature>
<dbReference type="InterPro" id="IPR006201">
    <property type="entry name" value="Neur_channel"/>
</dbReference>
<comment type="caution">
    <text evidence="5">Lacks conserved residue(s) required for the propagation of feature annotation.</text>
</comment>
<dbReference type="Pfam" id="PF02932">
    <property type="entry name" value="Neur_chan_memb"/>
    <property type="match status" value="1"/>
</dbReference>
<accession>A0ABM0ZWB8</accession>
<evidence type="ECO:0000313" key="9">
    <source>
        <dbReference type="RefSeq" id="XP_012935874.2"/>
    </source>
</evidence>
<feature type="transmembrane region" description="Helical" evidence="5">
    <location>
        <begin position="357"/>
        <end position="383"/>
    </location>
</feature>
<dbReference type="InterPro" id="IPR006029">
    <property type="entry name" value="Neurotrans-gated_channel_TM"/>
</dbReference>
<dbReference type="Gene3D" id="1.20.58.390">
    <property type="entry name" value="Neurotransmitter-gated ion-channel transmembrane domain"/>
    <property type="match status" value="1"/>
</dbReference>
<dbReference type="PRINTS" id="PR00252">
    <property type="entry name" value="NRIONCHANNEL"/>
</dbReference>
<dbReference type="GeneID" id="101863657"/>
<dbReference type="Pfam" id="PF02931">
    <property type="entry name" value="Neur_chan_LBD"/>
    <property type="match status" value="1"/>
</dbReference>
<evidence type="ECO:0000259" key="7">
    <source>
        <dbReference type="Pfam" id="PF02932"/>
    </source>
</evidence>
<evidence type="ECO:0000256" key="4">
    <source>
        <dbReference type="ARBA" id="ARBA00023136"/>
    </source>
</evidence>
<evidence type="ECO:0000256" key="2">
    <source>
        <dbReference type="ARBA" id="ARBA00022692"/>
    </source>
</evidence>
<sequence>MYLGKEHIWAPVVTSDNFKQLFDYPTQNLVLPSGEVQFSTSTTLEVICQLDMKYFPYDSQTCKFSFAAFQSSMKDVVLTPESAYLVDDYVEHGEWELTNLNSGVVYHGVIQNLQFSIAYFEITLKRRPAYYLINIFVPVGIVSFLGQLTFFIPIESGERLSYTLNVLLSLTVYFTSVASLMPRSASPTPMVMAYMVCLFVINTMSIAATVVINSIHWSKIVTLKDGRKAMRIAGISIPINRRVCFPERTQHQNSAGISKRGDNESGGKKVEDVRKVSIYKNNYDLLSMPSDRVDRHVMKHQNINAVSDISQPHTTRITKVFATGTSEYTNTENQQEHCEFKEEINLETPNLKSVAEVINWVSFMILFLSFILVNAIMGVKLVYQ</sequence>
<dbReference type="Gene3D" id="2.70.170.10">
    <property type="entry name" value="Neurotransmitter-gated ion-channel ligand-binding domain"/>
    <property type="match status" value="1"/>
</dbReference>
<keyword evidence="3 5" id="KW-1133">Transmembrane helix</keyword>
<keyword evidence="5" id="KW-0407">Ion channel</keyword>
<dbReference type="PROSITE" id="PS00236">
    <property type="entry name" value="NEUROTR_ION_CHANNEL"/>
    <property type="match status" value="1"/>
</dbReference>
<protein>
    <submittedName>
        <fullName evidence="9">Acetylcholine receptor subunit beta-like 1</fullName>
    </submittedName>
</protein>
<evidence type="ECO:0000256" key="1">
    <source>
        <dbReference type="ARBA" id="ARBA00004141"/>
    </source>
</evidence>
<dbReference type="InterPro" id="IPR036719">
    <property type="entry name" value="Neuro-gated_channel_TM_sf"/>
</dbReference>
<feature type="domain" description="Neurotransmitter-gated ion-channel ligand-binding" evidence="6">
    <location>
        <begin position="3"/>
        <end position="128"/>
    </location>
</feature>
<keyword evidence="4 5" id="KW-0472">Membrane</keyword>
<dbReference type="InterPro" id="IPR018000">
    <property type="entry name" value="Neurotransmitter_ion_chnl_CS"/>
</dbReference>
<dbReference type="Proteomes" id="UP000694888">
    <property type="component" value="Unplaced"/>
</dbReference>
<dbReference type="InterPro" id="IPR036734">
    <property type="entry name" value="Neur_chan_lig-bd_sf"/>
</dbReference>
<dbReference type="PANTHER" id="PTHR18945">
    <property type="entry name" value="NEUROTRANSMITTER GATED ION CHANNEL"/>
    <property type="match status" value="1"/>
</dbReference>
<evidence type="ECO:0000256" key="3">
    <source>
        <dbReference type="ARBA" id="ARBA00022989"/>
    </source>
</evidence>
<organism evidence="8 9">
    <name type="scientific">Aplysia californica</name>
    <name type="common">California sea hare</name>
    <dbReference type="NCBI Taxonomy" id="6500"/>
    <lineage>
        <taxon>Eukaryota</taxon>
        <taxon>Metazoa</taxon>
        <taxon>Spiralia</taxon>
        <taxon>Lophotrochozoa</taxon>
        <taxon>Mollusca</taxon>
        <taxon>Gastropoda</taxon>
        <taxon>Heterobranchia</taxon>
        <taxon>Euthyneura</taxon>
        <taxon>Tectipleura</taxon>
        <taxon>Aplysiida</taxon>
        <taxon>Aplysioidea</taxon>
        <taxon>Aplysiidae</taxon>
        <taxon>Aplysia</taxon>
    </lineage>
</organism>
<comment type="similarity">
    <text evidence="5">Belongs to the ligand-gated ion channel (TC 1.A.9) family.</text>
</comment>
<evidence type="ECO:0000256" key="5">
    <source>
        <dbReference type="RuleBase" id="RU000687"/>
    </source>
</evidence>
<dbReference type="InterPro" id="IPR038050">
    <property type="entry name" value="Neuro_actylchol_rec"/>
</dbReference>
<dbReference type="InterPro" id="IPR006202">
    <property type="entry name" value="Neur_chan_lig-bd"/>
</dbReference>
<reference evidence="9" key="1">
    <citation type="submission" date="2025-08" db="UniProtKB">
        <authorList>
            <consortium name="RefSeq"/>
        </authorList>
    </citation>
    <scope>IDENTIFICATION</scope>
</reference>
<dbReference type="CDD" id="cd18989">
    <property type="entry name" value="LGIC_ECD_cation"/>
    <property type="match status" value="1"/>
</dbReference>
<keyword evidence="5" id="KW-0813">Transport</keyword>
<proteinExistence type="inferred from homology"/>
<name>A0ABM0ZWB8_APLCA</name>
<dbReference type="SUPFAM" id="SSF90112">
    <property type="entry name" value="Neurotransmitter-gated ion-channel transmembrane pore"/>
    <property type="match status" value="1"/>
</dbReference>
<keyword evidence="5" id="KW-0406">Ion transport</keyword>
<dbReference type="RefSeq" id="XP_012935874.2">
    <property type="nucleotide sequence ID" value="XM_013080420.2"/>
</dbReference>
<dbReference type="CDD" id="cd19051">
    <property type="entry name" value="LGIC_TM_cation"/>
    <property type="match status" value="1"/>
</dbReference>
<gene>
    <name evidence="9" type="primary">LOC101863657</name>
</gene>
<evidence type="ECO:0000259" key="6">
    <source>
        <dbReference type="Pfam" id="PF02931"/>
    </source>
</evidence>
<comment type="subcellular location">
    <subcellularLocation>
        <location evidence="1">Membrane</location>
        <topology evidence="1">Multi-pass membrane protein</topology>
    </subcellularLocation>
</comment>